<dbReference type="EC" id="2.7.7.48" evidence="1"/>
<dbReference type="PANTHER" id="PTHR23079">
    <property type="entry name" value="RNA-DEPENDENT RNA POLYMERASE"/>
    <property type="match status" value="1"/>
</dbReference>
<keyword evidence="1" id="KW-0694">RNA-binding</keyword>
<gene>
    <name evidence="4" type="ORF">B9479_007484</name>
</gene>
<evidence type="ECO:0000313" key="4">
    <source>
        <dbReference type="EMBL" id="TYJ51923.1"/>
    </source>
</evidence>
<dbReference type="Pfam" id="PF05183">
    <property type="entry name" value="RdRP"/>
    <property type="match status" value="1"/>
</dbReference>
<name>A0A5D3APC8_9TREE</name>
<dbReference type="GO" id="GO:0030422">
    <property type="term" value="P:siRNA processing"/>
    <property type="evidence" value="ECO:0007669"/>
    <property type="project" value="TreeGrafter"/>
</dbReference>
<dbReference type="InterPro" id="IPR057596">
    <property type="entry name" value="RDRP_core"/>
</dbReference>
<keyword evidence="1" id="KW-0548">Nucleotidyltransferase</keyword>
<dbReference type="AlphaFoldDB" id="A0A5D3APC8"/>
<feature type="region of interest" description="Disordered" evidence="2">
    <location>
        <begin position="1133"/>
        <end position="1204"/>
    </location>
</feature>
<dbReference type="GO" id="GO:0003968">
    <property type="term" value="F:RNA-directed RNA polymerase activity"/>
    <property type="evidence" value="ECO:0007669"/>
    <property type="project" value="UniProtKB-KW"/>
</dbReference>
<dbReference type="GO" id="GO:0003723">
    <property type="term" value="F:RNA binding"/>
    <property type="evidence" value="ECO:0007669"/>
    <property type="project" value="UniProtKB-KW"/>
</dbReference>
<dbReference type="InterPro" id="IPR007855">
    <property type="entry name" value="RDRP"/>
</dbReference>
<evidence type="ECO:0000256" key="2">
    <source>
        <dbReference type="SAM" id="MobiDB-lite"/>
    </source>
</evidence>
<keyword evidence="1" id="KW-0808">Transferase</keyword>
<evidence type="ECO:0000256" key="1">
    <source>
        <dbReference type="RuleBase" id="RU363098"/>
    </source>
</evidence>
<sequence length="1204" mass="136777">MTSTRYGINAYPSKYNDPAFQKELLNSYGQRSQPRPGRVPADAPDTANDYDRFAFWPDAIAMGSLQGKKFTQVFGAACIKGHDERRLGRSFISFDLKREILVIKATTKLDPRILPPALNPLSAELSFDDIAHQGIHITKKPLSDAIGNPDLLEVTVTVSCRRPPKFFTEFDPGDDGPQYLQGTQYSLYRRRATAMDFATSGLREREAGPIPAIPKGPCAYPTFWNTYRWVFRMDRKKYDRITACANKIRALAQADPEMDLMSLASERARWSIRVLTGEQFKQLYTPPDMSKLAFSTRTLLEGLIGHGVLKPANTSELIVTLREVSTSTAFHDRILEALFSQEIIKDIKALVPKLAAFLRRRPPCIQAHLVLIRTVLVTPTRVLVGPRQYEPSNSVTRRYSDKLDGIIRVQFTDEEDRLYVVDYLKDADHIDPAVGLMARIRRALQYGLIIGGQTFYPVASSASQQKEHSMWFIDTRVIDGLSLRNWMGTVHETVVAKHAARMGLPFSTSRIVNMKINIAGELPDIQRNGRTFTDGVGIAGKLVLHKAALALGERQGLNANPSVIQFRLGGAKGVLANWPQLVGDEEIRLRPSLIKFTSDLDDLNVIRIAKYQVAFLNRQFINIMCANGVPHDLIIEIFEDAVADIKGFRDRVKQGRLSKADQQLFELCNDFPCMQLIRAGFNTNPLLLDIAAILECRALQDLKWRARVKLSNGVYLIGISDETGILKEGEVFCQFQENDETPAKVVVNEVLICRAPALHPGDVRRVRAVDVPELRHLKNVIVFSTQGERDLPSMLGGGDLDGDDYTLIWDQRFVQTLKVYDPMEYTAPEPISVEEVSQKHLNENFVQYVLNDVLGQVDNCHLALSDYFTPFDPRCLHLSEVHSTAYVIRKYAPINVDFAKTGQAAMLDPSLRPQEWPDFMDKDDARITYESVGILGKIFRLVQSDPHFSPSDLERMGYPSDPRISRYPLHDSLLERLKPLKASYERDLQYDMRRYRVYEPEIPTGIAIRNKRRKRARDQNLNEPLREAYSILVNNVRDAAAKILRDFSFKTTLTPMQVIARHCYALTFEEKYVKQWEQQQQQGAWGGQKVDDDEEEMLRPKPLMSFAWCFWQELLQIVNQPNPEVRKALLASLPADDWEEEEEGDDEDESEEQEQEQEATDTQKAKRPAPRKVSRIAPQLNPSVKKTPIAPFLPPEDSDEDDEE</sequence>
<keyword evidence="1" id="KW-0696">RNA-directed RNA polymerase</keyword>
<keyword evidence="5" id="KW-1185">Reference proteome</keyword>
<protein>
    <recommendedName>
        <fullName evidence="1">RNA-dependent RNA polymerase</fullName>
        <ecNumber evidence="1">2.7.7.48</ecNumber>
    </recommendedName>
</protein>
<feature type="domain" description="RDRP core" evidence="3">
    <location>
        <begin position="377"/>
        <end position="941"/>
    </location>
</feature>
<dbReference type="Proteomes" id="UP000322245">
    <property type="component" value="Unassembled WGS sequence"/>
</dbReference>
<comment type="similarity">
    <text evidence="1">Belongs to the RdRP family.</text>
</comment>
<organism evidence="4 5">
    <name type="scientific">Cryptococcus floricola</name>
    <dbReference type="NCBI Taxonomy" id="2591691"/>
    <lineage>
        <taxon>Eukaryota</taxon>
        <taxon>Fungi</taxon>
        <taxon>Dikarya</taxon>
        <taxon>Basidiomycota</taxon>
        <taxon>Agaricomycotina</taxon>
        <taxon>Tremellomycetes</taxon>
        <taxon>Tremellales</taxon>
        <taxon>Cryptococcaceae</taxon>
        <taxon>Cryptococcus</taxon>
    </lineage>
</organism>
<evidence type="ECO:0000313" key="5">
    <source>
        <dbReference type="Proteomes" id="UP000322245"/>
    </source>
</evidence>
<dbReference type="PANTHER" id="PTHR23079:SF55">
    <property type="entry name" value="RNA-DIRECTED RNA POLYMERASE"/>
    <property type="match status" value="1"/>
</dbReference>
<comment type="caution">
    <text evidence="4">The sequence shown here is derived from an EMBL/GenBank/DDBJ whole genome shotgun (WGS) entry which is preliminary data.</text>
</comment>
<feature type="compositionally biased region" description="Acidic residues" evidence="2">
    <location>
        <begin position="1136"/>
        <end position="1159"/>
    </location>
</feature>
<reference evidence="4 5" key="1">
    <citation type="submission" date="2017-05" db="EMBL/GenBank/DDBJ databases">
        <title>The Genome Sequence of Tsuchiyaea wingfieldii DSM 27421.</title>
        <authorList>
            <person name="Cuomo C."/>
            <person name="Passer A."/>
            <person name="Billmyre B."/>
            <person name="Heitman J."/>
        </authorList>
    </citation>
    <scope>NUCLEOTIDE SEQUENCE [LARGE SCALE GENOMIC DNA]</scope>
    <source>
        <strain evidence="4 5">DSM 27421</strain>
    </source>
</reference>
<accession>A0A5D3APC8</accession>
<dbReference type="GO" id="GO:0031380">
    <property type="term" value="C:nuclear RNA-directed RNA polymerase complex"/>
    <property type="evidence" value="ECO:0007669"/>
    <property type="project" value="TreeGrafter"/>
</dbReference>
<proteinExistence type="inferred from homology"/>
<evidence type="ECO:0000259" key="3">
    <source>
        <dbReference type="Pfam" id="PF05183"/>
    </source>
</evidence>
<dbReference type="EMBL" id="NIDF01000172">
    <property type="protein sequence ID" value="TYJ51923.1"/>
    <property type="molecule type" value="Genomic_DNA"/>
</dbReference>
<feature type="compositionally biased region" description="Basic residues" evidence="2">
    <location>
        <begin position="1165"/>
        <end position="1174"/>
    </location>
</feature>
<comment type="catalytic activity">
    <reaction evidence="1">
        <text>RNA(n) + a ribonucleoside 5'-triphosphate = RNA(n+1) + diphosphate</text>
        <dbReference type="Rhea" id="RHEA:21248"/>
        <dbReference type="Rhea" id="RHEA-COMP:14527"/>
        <dbReference type="Rhea" id="RHEA-COMP:17342"/>
        <dbReference type="ChEBI" id="CHEBI:33019"/>
        <dbReference type="ChEBI" id="CHEBI:61557"/>
        <dbReference type="ChEBI" id="CHEBI:140395"/>
        <dbReference type="EC" id="2.7.7.48"/>
    </reaction>
</comment>